<reference evidence="2" key="1">
    <citation type="journal article" date="2019" name="Environ. Microbiol.">
        <title>Fungal ecological strategies reflected in gene transcription - a case study of two litter decomposers.</title>
        <authorList>
            <person name="Barbi F."/>
            <person name="Kohler A."/>
            <person name="Barry K."/>
            <person name="Baskaran P."/>
            <person name="Daum C."/>
            <person name="Fauchery L."/>
            <person name="Ihrmark K."/>
            <person name="Kuo A."/>
            <person name="LaButti K."/>
            <person name="Lipzen A."/>
            <person name="Morin E."/>
            <person name="Grigoriev I.V."/>
            <person name="Henrissat B."/>
            <person name="Lindahl B."/>
            <person name="Martin F."/>
        </authorList>
    </citation>
    <scope>NUCLEOTIDE SEQUENCE</scope>
    <source>
        <strain evidence="2">JB14</strain>
    </source>
</reference>
<organism evidence="2 3">
    <name type="scientific">Gymnopus androsaceus JB14</name>
    <dbReference type="NCBI Taxonomy" id="1447944"/>
    <lineage>
        <taxon>Eukaryota</taxon>
        <taxon>Fungi</taxon>
        <taxon>Dikarya</taxon>
        <taxon>Basidiomycota</taxon>
        <taxon>Agaricomycotina</taxon>
        <taxon>Agaricomycetes</taxon>
        <taxon>Agaricomycetidae</taxon>
        <taxon>Agaricales</taxon>
        <taxon>Marasmiineae</taxon>
        <taxon>Omphalotaceae</taxon>
        <taxon>Gymnopus</taxon>
    </lineage>
</organism>
<name>A0A6A4IJ78_9AGAR</name>
<keyword evidence="1" id="KW-0812">Transmembrane</keyword>
<keyword evidence="1" id="KW-1133">Transmembrane helix</keyword>
<dbReference type="EMBL" id="ML769386">
    <property type="protein sequence ID" value="KAE9410000.1"/>
    <property type="molecule type" value="Genomic_DNA"/>
</dbReference>
<keyword evidence="3" id="KW-1185">Reference proteome</keyword>
<keyword evidence="1" id="KW-0472">Membrane</keyword>
<accession>A0A6A4IJ78</accession>
<protein>
    <submittedName>
        <fullName evidence="2">Uncharacterized protein</fullName>
    </submittedName>
</protein>
<evidence type="ECO:0000313" key="2">
    <source>
        <dbReference type="EMBL" id="KAE9410000.1"/>
    </source>
</evidence>
<gene>
    <name evidence="2" type="ORF">BT96DRAFT_462892</name>
</gene>
<dbReference type="AlphaFoldDB" id="A0A6A4IJ78"/>
<feature type="transmembrane region" description="Helical" evidence="1">
    <location>
        <begin position="32"/>
        <end position="48"/>
    </location>
</feature>
<proteinExistence type="predicted"/>
<dbReference type="Proteomes" id="UP000799118">
    <property type="component" value="Unassembled WGS sequence"/>
</dbReference>
<evidence type="ECO:0000256" key="1">
    <source>
        <dbReference type="SAM" id="Phobius"/>
    </source>
</evidence>
<sequence>MAPKLTNVALIRDRYTPRNYQACLQCDGPISIAYWIYWCIFSITFLFVRKHTCYEPSLAKPRKLSSQLIRNRVCLGSI</sequence>
<evidence type="ECO:0000313" key="3">
    <source>
        <dbReference type="Proteomes" id="UP000799118"/>
    </source>
</evidence>